<dbReference type="PANTHER" id="PTHR46344:SF1">
    <property type="entry name" value="OS02G0504900 PROTEIN"/>
    <property type="match status" value="1"/>
</dbReference>
<evidence type="ECO:0000256" key="3">
    <source>
        <dbReference type="SAM" id="SignalP"/>
    </source>
</evidence>
<evidence type="ECO:0000313" key="5">
    <source>
        <dbReference type="Proteomes" id="UP001289374"/>
    </source>
</evidence>
<dbReference type="Pfam" id="PF07646">
    <property type="entry name" value="Kelch_2"/>
    <property type="match status" value="1"/>
</dbReference>
<dbReference type="InterPro" id="IPR006652">
    <property type="entry name" value="Kelch_1"/>
</dbReference>
<keyword evidence="2" id="KW-0677">Repeat</keyword>
<keyword evidence="3" id="KW-0732">Signal</keyword>
<dbReference type="Proteomes" id="UP001289374">
    <property type="component" value="Unassembled WGS sequence"/>
</dbReference>
<reference evidence="4" key="1">
    <citation type="submission" date="2020-06" db="EMBL/GenBank/DDBJ databases">
        <authorList>
            <person name="Li T."/>
            <person name="Hu X."/>
            <person name="Zhang T."/>
            <person name="Song X."/>
            <person name="Zhang H."/>
            <person name="Dai N."/>
            <person name="Sheng W."/>
            <person name="Hou X."/>
            <person name="Wei L."/>
        </authorList>
    </citation>
    <scope>NUCLEOTIDE SEQUENCE</scope>
    <source>
        <strain evidence="4">K16</strain>
        <tissue evidence="4">Leaf</tissue>
    </source>
</reference>
<keyword evidence="1" id="KW-0880">Kelch repeat</keyword>
<feature type="chain" id="PRO_5042159348" evidence="3">
    <location>
        <begin position="17"/>
        <end position="209"/>
    </location>
</feature>
<dbReference type="EMBL" id="JACGWL010000006">
    <property type="protein sequence ID" value="KAK4399614.1"/>
    <property type="molecule type" value="Genomic_DNA"/>
</dbReference>
<reference evidence="4" key="2">
    <citation type="journal article" date="2024" name="Plant">
        <title>Genomic evolution and insights into agronomic trait innovations of Sesamum species.</title>
        <authorList>
            <person name="Miao H."/>
            <person name="Wang L."/>
            <person name="Qu L."/>
            <person name="Liu H."/>
            <person name="Sun Y."/>
            <person name="Le M."/>
            <person name="Wang Q."/>
            <person name="Wei S."/>
            <person name="Zheng Y."/>
            <person name="Lin W."/>
            <person name="Duan Y."/>
            <person name="Cao H."/>
            <person name="Xiong S."/>
            <person name="Wang X."/>
            <person name="Wei L."/>
            <person name="Li C."/>
            <person name="Ma Q."/>
            <person name="Ju M."/>
            <person name="Zhao R."/>
            <person name="Li G."/>
            <person name="Mu C."/>
            <person name="Tian Q."/>
            <person name="Mei H."/>
            <person name="Zhang T."/>
            <person name="Gao T."/>
            <person name="Zhang H."/>
        </authorList>
    </citation>
    <scope>NUCLEOTIDE SEQUENCE</scope>
    <source>
        <strain evidence="4">K16</strain>
    </source>
</reference>
<organism evidence="4 5">
    <name type="scientific">Sesamum angolense</name>
    <dbReference type="NCBI Taxonomy" id="2727404"/>
    <lineage>
        <taxon>Eukaryota</taxon>
        <taxon>Viridiplantae</taxon>
        <taxon>Streptophyta</taxon>
        <taxon>Embryophyta</taxon>
        <taxon>Tracheophyta</taxon>
        <taxon>Spermatophyta</taxon>
        <taxon>Magnoliopsida</taxon>
        <taxon>eudicotyledons</taxon>
        <taxon>Gunneridae</taxon>
        <taxon>Pentapetalae</taxon>
        <taxon>asterids</taxon>
        <taxon>lamiids</taxon>
        <taxon>Lamiales</taxon>
        <taxon>Pedaliaceae</taxon>
        <taxon>Sesamum</taxon>
    </lineage>
</organism>
<gene>
    <name evidence="4" type="ORF">Sango_1067500</name>
</gene>
<sequence>MLLFSCAILLTRELFSSWSKLASMNVGHYDFACAEVNGLIYATAGCGADGESLSGAEVYDPESDKWTVIETQRRPRWGCFACGVEGKLYVMGGRSSFTIETPGLLMCISPERHTWCQMKNVCVMVTAHAVLGKKLCCMEWKNERKLAIFNPEDNSWKMVPVPVTGSSSVGFRFGILDGKLLLFSLQEYPAYHTLLYDPNCCPRFRMADF</sequence>
<proteinExistence type="predicted"/>
<comment type="caution">
    <text evidence="4">The sequence shown here is derived from an EMBL/GenBank/DDBJ whole genome shotgun (WGS) entry which is preliminary data.</text>
</comment>
<dbReference type="SMART" id="SM00612">
    <property type="entry name" value="Kelch"/>
    <property type="match status" value="1"/>
</dbReference>
<dbReference type="InterPro" id="IPR011498">
    <property type="entry name" value="Kelch_2"/>
</dbReference>
<evidence type="ECO:0000256" key="2">
    <source>
        <dbReference type="ARBA" id="ARBA00022737"/>
    </source>
</evidence>
<dbReference type="SUPFAM" id="SSF117281">
    <property type="entry name" value="Kelch motif"/>
    <property type="match status" value="1"/>
</dbReference>
<keyword evidence="5" id="KW-1185">Reference proteome</keyword>
<protein>
    <submittedName>
        <fullName evidence="4">F-box/kelch-repeat protein</fullName>
    </submittedName>
</protein>
<dbReference type="Gene3D" id="2.120.10.80">
    <property type="entry name" value="Kelch-type beta propeller"/>
    <property type="match status" value="1"/>
</dbReference>
<accession>A0AAE1WUP4</accession>
<dbReference type="PANTHER" id="PTHR46344">
    <property type="entry name" value="OS02G0202900 PROTEIN"/>
    <property type="match status" value="1"/>
</dbReference>
<evidence type="ECO:0000256" key="1">
    <source>
        <dbReference type="ARBA" id="ARBA00022441"/>
    </source>
</evidence>
<name>A0AAE1WUP4_9LAMI</name>
<feature type="signal peptide" evidence="3">
    <location>
        <begin position="1"/>
        <end position="16"/>
    </location>
</feature>
<dbReference type="Pfam" id="PF01344">
    <property type="entry name" value="Kelch_1"/>
    <property type="match status" value="1"/>
</dbReference>
<dbReference type="AlphaFoldDB" id="A0AAE1WUP4"/>
<evidence type="ECO:0000313" key="4">
    <source>
        <dbReference type="EMBL" id="KAK4399614.1"/>
    </source>
</evidence>
<dbReference type="InterPro" id="IPR015915">
    <property type="entry name" value="Kelch-typ_b-propeller"/>
</dbReference>